<gene>
    <name evidence="2" type="ORF">GM672_13130</name>
</gene>
<evidence type="ECO:0000313" key="2">
    <source>
        <dbReference type="EMBL" id="MTV53671.1"/>
    </source>
</evidence>
<dbReference type="OrthoDB" id="9796567at2"/>
<dbReference type="PROSITE" id="PS51318">
    <property type="entry name" value="TAT"/>
    <property type="match status" value="1"/>
</dbReference>
<evidence type="ECO:0000256" key="1">
    <source>
        <dbReference type="SAM" id="MobiDB-lite"/>
    </source>
</evidence>
<reference evidence="2 3" key="1">
    <citation type="submission" date="2019-11" db="EMBL/GenBank/DDBJ databases">
        <title>Type strains purchased from KCTC, JCM and DSMZ.</title>
        <authorList>
            <person name="Lu H."/>
        </authorList>
    </citation>
    <scope>NUCLEOTIDE SEQUENCE [LARGE SCALE GENOMIC DNA]</scope>
    <source>
        <strain evidence="2 3">KCTC 52429</strain>
    </source>
</reference>
<accession>A0A6I3SWL0</accession>
<comment type="caution">
    <text evidence="2">The sequence shown here is derived from an EMBL/GenBank/DDBJ whole genome shotgun (WGS) entry which is preliminary data.</text>
</comment>
<dbReference type="Proteomes" id="UP000430634">
    <property type="component" value="Unassembled WGS sequence"/>
</dbReference>
<sequence length="256" mass="27083">MARTPSRGWLIGGAAVLALALAAGAYFALRPAPPAQPVNSATTAASLPLLATGAAEKRWQDLTPAQQRALAPLRAGWEDLGPVRKQKWLEIANRFASMKPAEQQRVHARMREWVDLSPEERKAVRENYARAQKMMGGKKAAQWEQYMLLPESERRKLADAAAGKKAQAAKPPTPKQSLAKTPQPIKPHTPVVPPSVPPAAVAVTPPPVAPPPVAPAPAPAPVPEIVYPLEGAVTPAAIVTPPAPPPAQPATTNANK</sequence>
<feature type="compositionally biased region" description="Low complexity" evidence="1">
    <location>
        <begin position="159"/>
        <end position="170"/>
    </location>
</feature>
<organism evidence="2 3">
    <name type="scientific">Pseudoduganella buxea</name>
    <dbReference type="NCBI Taxonomy" id="1949069"/>
    <lineage>
        <taxon>Bacteria</taxon>
        <taxon>Pseudomonadati</taxon>
        <taxon>Pseudomonadota</taxon>
        <taxon>Betaproteobacteria</taxon>
        <taxon>Burkholderiales</taxon>
        <taxon>Oxalobacteraceae</taxon>
        <taxon>Telluria group</taxon>
        <taxon>Pseudoduganella</taxon>
    </lineage>
</organism>
<protein>
    <submittedName>
        <fullName evidence="2">DUF3106 domain-containing protein</fullName>
    </submittedName>
</protein>
<dbReference type="AlphaFoldDB" id="A0A6I3SWL0"/>
<dbReference type="Pfam" id="PF11304">
    <property type="entry name" value="DUF3106"/>
    <property type="match status" value="1"/>
</dbReference>
<dbReference type="EMBL" id="WNKZ01000033">
    <property type="protein sequence ID" value="MTV53671.1"/>
    <property type="molecule type" value="Genomic_DNA"/>
</dbReference>
<evidence type="ECO:0000313" key="3">
    <source>
        <dbReference type="Proteomes" id="UP000430634"/>
    </source>
</evidence>
<dbReference type="InterPro" id="IPR006311">
    <property type="entry name" value="TAT_signal"/>
</dbReference>
<dbReference type="InterPro" id="IPR021455">
    <property type="entry name" value="DUF3106"/>
</dbReference>
<feature type="compositionally biased region" description="Pro residues" evidence="1">
    <location>
        <begin position="184"/>
        <end position="193"/>
    </location>
</feature>
<dbReference type="RefSeq" id="WP_155470977.1">
    <property type="nucleotide sequence ID" value="NZ_BMKG01000001.1"/>
</dbReference>
<name>A0A6I3SWL0_9BURK</name>
<proteinExistence type="predicted"/>
<feature type="region of interest" description="Disordered" evidence="1">
    <location>
        <begin position="157"/>
        <end position="193"/>
    </location>
</feature>